<evidence type="ECO:0000259" key="10">
    <source>
        <dbReference type="Pfam" id="PF21392"/>
    </source>
</evidence>
<evidence type="ECO:0000256" key="2">
    <source>
        <dbReference type="ARBA" id="ARBA00004749"/>
    </source>
</evidence>
<dbReference type="GO" id="GO:0006744">
    <property type="term" value="P:ubiquinone biosynthetic process"/>
    <property type="evidence" value="ECO:0007669"/>
    <property type="project" value="UniProtKB-UniRule"/>
</dbReference>
<reference evidence="11" key="2">
    <citation type="submission" date="2023-05" db="EMBL/GenBank/DDBJ databases">
        <authorList>
            <person name="Fouks B."/>
        </authorList>
    </citation>
    <scope>NUCLEOTIDE SEQUENCE</scope>
    <source>
        <strain evidence="11">Stay&amp;Tobe</strain>
        <tissue evidence="11">Testes</tissue>
    </source>
</reference>
<comment type="caution">
    <text evidence="11">The sequence shown here is derived from an EMBL/GenBank/DDBJ whole genome shotgun (WGS) entry which is preliminary data.</text>
</comment>
<dbReference type="EMBL" id="JASPKZ010007815">
    <property type="protein sequence ID" value="KAJ9582258.1"/>
    <property type="molecule type" value="Genomic_DNA"/>
</dbReference>
<dbReference type="FunFam" id="1.10.357.10:FF:000004">
    <property type="entry name" value="Ubiquinone biosynthesis protein COQ9, mitochondrial"/>
    <property type="match status" value="1"/>
</dbReference>
<comment type="function">
    <text evidence="8">Membrane-associated protein that warps the membrane surface to access and bind aromatic isoprenes with high specificity, including ubiquinone (CoQ) isoprene intermediates and presents them directly to Coq7, therefore facilitating the Coq7-mediated hydroxylase step. Participates in the biosynthesis of coenzyme Q, also named ubiquinone, an essential lipid-soluble electron transporter for aerobic cellular respiration.</text>
</comment>
<dbReference type="Gene3D" id="1.10.357.10">
    <property type="entry name" value="Tetracycline Repressor, domain 2"/>
    <property type="match status" value="1"/>
</dbReference>
<keyword evidence="7 8" id="KW-0496">Mitochondrion</keyword>
<keyword evidence="6 8" id="KW-0446">Lipid-binding</keyword>
<dbReference type="Pfam" id="PF08511">
    <property type="entry name" value="COQ9"/>
    <property type="match status" value="1"/>
</dbReference>
<dbReference type="Proteomes" id="UP001233999">
    <property type="component" value="Unassembled WGS sequence"/>
</dbReference>
<evidence type="ECO:0000256" key="1">
    <source>
        <dbReference type="ARBA" id="ARBA00004173"/>
    </source>
</evidence>
<feature type="domain" description="Ubiquinone biosynthesis protein COQ9 HTH" evidence="10">
    <location>
        <begin position="53"/>
        <end position="78"/>
    </location>
</feature>
<keyword evidence="12" id="KW-1185">Reference proteome</keyword>
<gene>
    <name evidence="11" type="ORF">L9F63_003387</name>
</gene>
<keyword evidence="4 8" id="KW-0831">Ubiquinone biosynthesis</keyword>
<dbReference type="GO" id="GO:0005743">
    <property type="term" value="C:mitochondrial inner membrane"/>
    <property type="evidence" value="ECO:0007669"/>
    <property type="project" value="TreeGrafter"/>
</dbReference>
<comment type="pathway">
    <text evidence="2 8">Cofactor biosynthesis; ubiquinone biosynthesis.</text>
</comment>
<dbReference type="InterPro" id="IPR013718">
    <property type="entry name" value="COQ9_C"/>
</dbReference>
<evidence type="ECO:0000256" key="6">
    <source>
        <dbReference type="ARBA" id="ARBA00023121"/>
    </source>
</evidence>
<dbReference type="PANTHER" id="PTHR21427:SF19">
    <property type="entry name" value="UBIQUINONE BIOSYNTHESIS PROTEIN COQ9, MITOCHONDRIAL"/>
    <property type="match status" value="1"/>
</dbReference>
<evidence type="ECO:0000256" key="8">
    <source>
        <dbReference type="RuleBase" id="RU366063"/>
    </source>
</evidence>
<evidence type="ECO:0000256" key="4">
    <source>
        <dbReference type="ARBA" id="ARBA00022688"/>
    </source>
</evidence>
<dbReference type="NCBIfam" id="TIGR02396">
    <property type="entry name" value="diverge_rpsU"/>
    <property type="match status" value="1"/>
</dbReference>
<dbReference type="InterPro" id="IPR012762">
    <property type="entry name" value="Ubiq_biosynth_COQ9"/>
</dbReference>
<evidence type="ECO:0000256" key="5">
    <source>
        <dbReference type="ARBA" id="ARBA00022946"/>
    </source>
</evidence>
<organism evidence="11 12">
    <name type="scientific">Diploptera punctata</name>
    <name type="common">Pacific beetle cockroach</name>
    <dbReference type="NCBI Taxonomy" id="6984"/>
    <lineage>
        <taxon>Eukaryota</taxon>
        <taxon>Metazoa</taxon>
        <taxon>Ecdysozoa</taxon>
        <taxon>Arthropoda</taxon>
        <taxon>Hexapoda</taxon>
        <taxon>Insecta</taxon>
        <taxon>Pterygota</taxon>
        <taxon>Neoptera</taxon>
        <taxon>Polyneoptera</taxon>
        <taxon>Dictyoptera</taxon>
        <taxon>Blattodea</taxon>
        <taxon>Blaberoidea</taxon>
        <taxon>Blaberidae</taxon>
        <taxon>Diplopterinae</taxon>
        <taxon>Diploptera</taxon>
    </lineage>
</organism>
<protein>
    <recommendedName>
        <fullName evidence="8">Ubiquinone biosynthesis protein</fullName>
    </recommendedName>
</protein>
<keyword evidence="5" id="KW-0809">Transit peptide</keyword>
<comment type="subcellular location">
    <subcellularLocation>
        <location evidence="1 8">Mitochondrion</location>
    </subcellularLocation>
</comment>
<dbReference type="Pfam" id="PF21392">
    <property type="entry name" value="COQ9_N"/>
    <property type="match status" value="1"/>
</dbReference>
<feature type="domain" description="COQ9 C-terminal" evidence="9">
    <location>
        <begin position="168"/>
        <end position="238"/>
    </location>
</feature>
<evidence type="ECO:0000259" key="9">
    <source>
        <dbReference type="Pfam" id="PF08511"/>
    </source>
</evidence>
<proteinExistence type="inferred from homology"/>
<name>A0AAD7ZKK4_DIPPU</name>
<dbReference type="GO" id="GO:0008289">
    <property type="term" value="F:lipid binding"/>
    <property type="evidence" value="ECO:0007669"/>
    <property type="project" value="UniProtKB-UniRule"/>
</dbReference>
<evidence type="ECO:0000256" key="7">
    <source>
        <dbReference type="ARBA" id="ARBA00023128"/>
    </source>
</evidence>
<evidence type="ECO:0000313" key="12">
    <source>
        <dbReference type="Proteomes" id="UP001233999"/>
    </source>
</evidence>
<reference evidence="11" key="1">
    <citation type="journal article" date="2023" name="IScience">
        <title>Live-bearing cockroach genome reveals convergent evolutionary mechanisms linked to viviparity in insects and beyond.</title>
        <authorList>
            <person name="Fouks B."/>
            <person name="Harrison M.C."/>
            <person name="Mikhailova A.A."/>
            <person name="Marchal E."/>
            <person name="English S."/>
            <person name="Carruthers M."/>
            <person name="Jennings E.C."/>
            <person name="Chiamaka E.L."/>
            <person name="Frigard R.A."/>
            <person name="Pippel M."/>
            <person name="Attardo G.M."/>
            <person name="Benoit J.B."/>
            <person name="Bornberg-Bauer E."/>
            <person name="Tobe S.S."/>
        </authorList>
    </citation>
    <scope>NUCLEOTIDE SEQUENCE</scope>
    <source>
        <strain evidence="11">Stay&amp;Tobe</strain>
    </source>
</reference>
<dbReference type="InterPro" id="IPR048674">
    <property type="entry name" value="COQ9_HTH"/>
</dbReference>
<sequence length="280" mass="32064">MYGNGRSKFSIHQNEIEDLWFKSMCFRLLYISARQGVEETSSEGSSSDSDQDENNIKNKILAAALPFVCEHGWTKHAISKVFIGYPGTTHGLFHSGGAELVQYFYVICNQQLGEVLKTRSEEIAADPTKRKEPTVFIRDAVELRLRMIIPYINKWPQALAIMSLPPNVPPALANLLTLVDDICYYSGDRSVDFTWYSRRIALAGIYKMTELYMIQDKSTDFEDTWQFLGRRIEDASHVNEYLQQSGEVTQVAKEAVTSIHYCEKYFRLELNKQIAVNFNS</sequence>
<evidence type="ECO:0000256" key="3">
    <source>
        <dbReference type="ARBA" id="ARBA00010766"/>
    </source>
</evidence>
<evidence type="ECO:0000313" key="11">
    <source>
        <dbReference type="EMBL" id="KAJ9582258.1"/>
    </source>
</evidence>
<dbReference type="AlphaFoldDB" id="A0AAD7ZKK4"/>
<dbReference type="PANTHER" id="PTHR21427">
    <property type="entry name" value="UBIQUINONE BIOSYNTHESIS PROTEIN COQ9, MITOCHONDRIAL"/>
    <property type="match status" value="1"/>
</dbReference>
<comment type="similarity">
    <text evidence="3 8">Belongs to the COQ9 family.</text>
</comment>
<accession>A0AAD7ZKK4</accession>